<dbReference type="Proteomes" id="UP000092177">
    <property type="component" value="Chromosome 2"/>
</dbReference>
<keyword evidence="3" id="KW-1185">Reference proteome</keyword>
<proteinExistence type="predicted"/>
<organism evidence="2 3">
    <name type="scientific">Colletotrichum higginsianum (strain IMI 349063)</name>
    <name type="common">Crucifer anthracnose fungus</name>
    <dbReference type="NCBI Taxonomy" id="759273"/>
    <lineage>
        <taxon>Eukaryota</taxon>
        <taxon>Fungi</taxon>
        <taxon>Dikarya</taxon>
        <taxon>Ascomycota</taxon>
        <taxon>Pezizomycotina</taxon>
        <taxon>Sordariomycetes</taxon>
        <taxon>Hypocreomycetidae</taxon>
        <taxon>Glomerellales</taxon>
        <taxon>Glomerellaceae</taxon>
        <taxon>Colletotrichum</taxon>
        <taxon>Colletotrichum destructivum species complex</taxon>
    </lineage>
</organism>
<dbReference type="GeneID" id="28860987"/>
<name>A0A1B7YMC1_COLHI</name>
<evidence type="ECO:0000256" key="1">
    <source>
        <dbReference type="SAM" id="MobiDB-lite"/>
    </source>
</evidence>
<evidence type="ECO:0000313" key="3">
    <source>
        <dbReference type="Proteomes" id="UP000092177"/>
    </source>
</evidence>
<dbReference type="KEGG" id="chig:CH63R_01905"/>
<evidence type="ECO:0000313" key="2">
    <source>
        <dbReference type="EMBL" id="OBR13179.1"/>
    </source>
</evidence>
<sequence>MANPCVSQRCGLCGFKLQKNDKIVATRDPPSATRQPGLWWRTILLPGCDQVLVTKSDGFKIRGISSQHETASSSSNQTLWAVLPSQDVRIFSIDSALLERAWPQLMSVLPYNEPEISAYSLFWNLRMRALHAHAKEGGNTMYQGQDDGIWVYSPMERGEKIRQIWKQGDKRSFALILRTTKDRVLLCGPQPKKQSSDPPPTLLWSDSLPSTTDRGSRLFFPELSVGGAPYGYRDA</sequence>
<dbReference type="EMBL" id="LTAN01000002">
    <property type="protein sequence ID" value="OBR13179.1"/>
    <property type="molecule type" value="Genomic_DNA"/>
</dbReference>
<gene>
    <name evidence="2" type="ORF">CH63R_01905</name>
</gene>
<reference evidence="3" key="1">
    <citation type="journal article" date="2017" name="BMC Genomics">
        <title>Gapless genome assembly of Colletotrichum higginsianum reveals chromosome structure and association of transposable elements with secondary metabolite gene clusters.</title>
        <authorList>
            <person name="Dallery J.-F."/>
            <person name="Lapalu N."/>
            <person name="Zampounis A."/>
            <person name="Pigne S."/>
            <person name="Luyten I."/>
            <person name="Amselem J."/>
            <person name="Wittenberg A.H.J."/>
            <person name="Zhou S."/>
            <person name="de Queiroz M.V."/>
            <person name="Robin G.P."/>
            <person name="Auger A."/>
            <person name="Hainaut M."/>
            <person name="Henrissat B."/>
            <person name="Kim K.-T."/>
            <person name="Lee Y.-H."/>
            <person name="Lespinet O."/>
            <person name="Schwartz D.C."/>
            <person name="Thon M.R."/>
            <person name="O'Connell R.J."/>
        </authorList>
    </citation>
    <scope>NUCLEOTIDE SEQUENCE [LARGE SCALE GENOMIC DNA]</scope>
    <source>
        <strain evidence="3">IMI 349063</strain>
    </source>
</reference>
<feature type="region of interest" description="Disordered" evidence="1">
    <location>
        <begin position="187"/>
        <end position="213"/>
    </location>
</feature>
<protein>
    <submittedName>
        <fullName evidence="2">Uncharacterized protein</fullName>
    </submittedName>
</protein>
<comment type="caution">
    <text evidence="2">The sequence shown here is derived from an EMBL/GenBank/DDBJ whole genome shotgun (WGS) entry which is preliminary data.</text>
</comment>
<dbReference type="RefSeq" id="XP_018161696.1">
    <property type="nucleotide sequence ID" value="XM_018296880.1"/>
</dbReference>
<accession>A0A1B7YMC1</accession>
<dbReference type="VEuPathDB" id="FungiDB:CH63R_01905"/>
<dbReference type="AlphaFoldDB" id="A0A1B7YMC1"/>